<dbReference type="InterPro" id="IPR002347">
    <property type="entry name" value="SDR_fam"/>
</dbReference>
<dbReference type="AlphaFoldDB" id="A0A6A6R4P6"/>
<evidence type="ECO:0000256" key="3">
    <source>
        <dbReference type="ARBA" id="ARBA00023002"/>
    </source>
</evidence>
<dbReference type="PANTHER" id="PTHR24320">
    <property type="entry name" value="RETINOL DEHYDROGENASE"/>
    <property type="match status" value="1"/>
</dbReference>
<dbReference type="EMBL" id="MU004184">
    <property type="protein sequence ID" value="KAF2499342.1"/>
    <property type="molecule type" value="Genomic_DNA"/>
</dbReference>
<dbReference type="Gene3D" id="3.40.50.720">
    <property type="entry name" value="NAD(P)-binding Rossmann-like Domain"/>
    <property type="match status" value="1"/>
</dbReference>
<gene>
    <name evidence="4" type="ORF">BU16DRAFT_503430</name>
</gene>
<keyword evidence="5" id="KW-1185">Reference proteome</keyword>
<keyword evidence="3" id="KW-0560">Oxidoreductase</keyword>
<comment type="similarity">
    <text evidence="1">Belongs to the short-chain dehydrogenases/reductases (SDR) family.</text>
</comment>
<accession>A0A6A6R4P6</accession>
<name>A0A6A6R4P6_9PEZI</name>
<dbReference type="InterPro" id="IPR036291">
    <property type="entry name" value="NAD(P)-bd_dom_sf"/>
</dbReference>
<keyword evidence="2" id="KW-0521">NADP</keyword>
<reference evidence="4" key="1">
    <citation type="journal article" date="2020" name="Stud. Mycol.">
        <title>101 Dothideomycetes genomes: a test case for predicting lifestyles and emergence of pathogens.</title>
        <authorList>
            <person name="Haridas S."/>
            <person name="Albert R."/>
            <person name="Binder M."/>
            <person name="Bloem J."/>
            <person name="Labutti K."/>
            <person name="Salamov A."/>
            <person name="Andreopoulos B."/>
            <person name="Baker S."/>
            <person name="Barry K."/>
            <person name="Bills G."/>
            <person name="Bluhm B."/>
            <person name="Cannon C."/>
            <person name="Castanera R."/>
            <person name="Culley D."/>
            <person name="Daum C."/>
            <person name="Ezra D."/>
            <person name="Gonzalez J."/>
            <person name="Henrissat B."/>
            <person name="Kuo A."/>
            <person name="Liang C."/>
            <person name="Lipzen A."/>
            <person name="Lutzoni F."/>
            <person name="Magnuson J."/>
            <person name="Mondo S."/>
            <person name="Nolan M."/>
            <person name="Ohm R."/>
            <person name="Pangilinan J."/>
            <person name="Park H.-J."/>
            <person name="Ramirez L."/>
            <person name="Alfaro M."/>
            <person name="Sun H."/>
            <person name="Tritt A."/>
            <person name="Yoshinaga Y."/>
            <person name="Zwiers L.-H."/>
            <person name="Turgeon B."/>
            <person name="Goodwin S."/>
            <person name="Spatafora J."/>
            <person name="Crous P."/>
            <person name="Grigoriev I."/>
        </authorList>
    </citation>
    <scope>NUCLEOTIDE SEQUENCE</scope>
    <source>
        <strain evidence="4">CBS 269.34</strain>
    </source>
</reference>
<proteinExistence type="inferred from homology"/>
<dbReference type="OrthoDB" id="191139at2759"/>
<evidence type="ECO:0000256" key="1">
    <source>
        <dbReference type="ARBA" id="ARBA00006484"/>
    </source>
</evidence>
<evidence type="ECO:0000256" key="2">
    <source>
        <dbReference type="ARBA" id="ARBA00022857"/>
    </source>
</evidence>
<dbReference type="PRINTS" id="PR00081">
    <property type="entry name" value="GDHRDH"/>
</dbReference>
<dbReference type="PANTHER" id="PTHR24320:SF236">
    <property type="entry name" value="SHORT-CHAIN DEHYDROGENASE-RELATED"/>
    <property type="match status" value="1"/>
</dbReference>
<dbReference type="Proteomes" id="UP000799750">
    <property type="component" value="Unassembled WGS sequence"/>
</dbReference>
<dbReference type="Pfam" id="PF00106">
    <property type="entry name" value="adh_short"/>
    <property type="match status" value="1"/>
</dbReference>
<dbReference type="SUPFAM" id="SSF51735">
    <property type="entry name" value="NAD(P)-binding Rossmann-fold domains"/>
    <property type="match status" value="1"/>
</dbReference>
<evidence type="ECO:0000313" key="4">
    <source>
        <dbReference type="EMBL" id="KAF2499342.1"/>
    </source>
</evidence>
<organism evidence="4 5">
    <name type="scientific">Lophium mytilinum</name>
    <dbReference type="NCBI Taxonomy" id="390894"/>
    <lineage>
        <taxon>Eukaryota</taxon>
        <taxon>Fungi</taxon>
        <taxon>Dikarya</taxon>
        <taxon>Ascomycota</taxon>
        <taxon>Pezizomycotina</taxon>
        <taxon>Dothideomycetes</taxon>
        <taxon>Pleosporomycetidae</taxon>
        <taxon>Mytilinidiales</taxon>
        <taxon>Mytilinidiaceae</taxon>
        <taxon>Lophium</taxon>
    </lineage>
</organism>
<dbReference type="GO" id="GO:0016491">
    <property type="term" value="F:oxidoreductase activity"/>
    <property type="evidence" value="ECO:0007669"/>
    <property type="project" value="UniProtKB-KW"/>
</dbReference>
<protein>
    <submittedName>
        <fullName evidence="4">Short-chain dehydrogenase</fullName>
    </submittedName>
</protein>
<sequence length="337" mass="36914">MFENLPTYLNVLTYQCLWIPEPPMSEKNVPDLGGKVLLVTGGDTGIGYHLCRILYSKHGSVYLASHNVKRGEAAIKRIKAAYPASLGRIHGLYLDLEDLASIKASVKAFTDRESRLDVLWNNADVMTPLVGSKTKQGHEMQLGTNCLGPYLLTELLKPLLQKTAAIAPLYTVRVLWAGAASIVFFAPTGGVQMDAGTGNGKDAKPVPQWSQIQNYAQSKAGNLFLADGFAKEVVGSGIVSVCFNPGSCFTESGWHMSGSELLQRLILYPAEKGAYAELYCGLSPELTAWHNGKYFAPWGCLSRTRKDIDEEAPVTNVERNAPDEFVEYCRRETAAYL</sequence>
<evidence type="ECO:0000313" key="5">
    <source>
        <dbReference type="Proteomes" id="UP000799750"/>
    </source>
</evidence>